<dbReference type="EMBL" id="CP007130">
    <property type="protein sequence ID" value="AHG93877.1"/>
    <property type="molecule type" value="Genomic_DNA"/>
</dbReference>
<dbReference type="Pfam" id="PF12704">
    <property type="entry name" value="MacB_PCD"/>
    <property type="match status" value="2"/>
</dbReference>
<dbReference type="PANTHER" id="PTHR30572">
    <property type="entry name" value="MEMBRANE COMPONENT OF TRANSPORTER-RELATED"/>
    <property type="match status" value="1"/>
</dbReference>
<dbReference type="PANTHER" id="PTHR30572:SF4">
    <property type="entry name" value="ABC TRANSPORTER PERMEASE YTRF"/>
    <property type="match status" value="1"/>
</dbReference>
<evidence type="ECO:0000256" key="5">
    <source>
        <dbReference type="ARBA" id="ARBA00023136"/>
    </source>
</evidence>
<dbReference type="InterPro" id="IPR025857">
    <property type="entry name" value="MacB_PCD"/>
</dbReference>
<feature type="domain" description="MacB-like periplasmic core" evidence="9">
    <location>
        <begin position="113"/>
        <end position="321"/>
    </location>
</feature>
<feature type="transmembrane region" description="Helical" evidence="7">
    <location>
        <begin position="506"/>
        <end position="530"/>
    </location>
</feature>
<protein>
    <submittedName>
        <fullName evidence="10">Permease</fullName>
    </submittedName>
</protein>
<keyword evidence="11" id="KW-1185">Reference proteome</keyword>
<dbReference type="InParanoid" id="W0RTT5"/>
<dbReference type="OrthoDB" id="9770036at2"/>
<accession>W0RTT5</accession>
<evidence type="ECO:0000256" key="1">
    <source>
        <dbReference type="ARBA" id="ARBA00004651"/>
    </source>
</evidence>
<dbReference type="AlphaFoldDB" id="W0RTT5"/>
<feature type="transmembrane region" description="Helical" evidence="7">
    <location>
        <begin position="831"/>
        <end position="850"/>
    </location>
</feature>
<comment type="subcellular location">
    <subcellularLocation>
        <location evidence="1">Cell membrane</location>
        <topology evidence="1">Multi-pass membrane protein</topology>
    </subcellularLocation>
</comment>
<dbReference type="GO" id="GO:0022857">
    <property type="term" value="F:transmembrane transporter activity"/>
    <property type="evidence" value="ECO:0007669"/>
    <property type="project" value="TreeGrafter"/>
</dbReference>
<keyword evidence="3 7" id="KW-0812">Transmembrane</keyword>
<evidence type="ECO:0000256" key="3">
    <source>
        <dbReference type="ARBA" id="ARBA00022692"/>
    </source>
</evidence>
<dbReference type="InterPro" id="IPR050250">
    <property type="entry name" value="Macrolide_Exporter_MacB"/>
</dbReference>
<evidence type="ECO:0000256" key="2">
    <source>
        <dbReference type="ARBA" id="ARBA00022475"/>
    </source>
</evidence>
<evidence type="ECO:0000259" key="8">
    <source>
        <dbReference type="Pfam" id="PF02687"/>
    </source>
</evidence>
<dbReference type="Proteomes" id="UP000019151">
    <property type="component" value="Plasmid 2"/>
</dbReference>
<dbReference type="NCBIfam" id="TIGR03434">
    <property type="entry name" value="ADOP"/>
    <property type="match status" value="1"/>
</dbReference>
<keyword evidence="5 7" id="KW-0472">Membrane</keyword>
<feature type="transmembrane region" description="Helical" evidence="7">
    <location>
        <begin position="862"/>
        <end position="882"/>
    </location>
</feature>
<dbReference type="eggNOG" id="COG0577">
    <property type="taxonomic scope" value="Bacteria"/>
</dbReference>
<geneLocation type="plasmid" evidence="10 11">
    <name>2</name>
</geneLocation>
<evidence type="ECO:0000313" key="10">
    <source>
        <dbReference type="EMBL" id="AHG93877.1"/>
    </source>
</evidence>
<feature type="transmembrane region" description="Helical" evidence="7">
    <location>
        <begin position="451"/>
        <end position="473"/>
    </location>
</feature>
<feature type="transmembrane region" description="Helical" evidence="7">
    <location>
        <begin position="110"/>
        <end position="137"/>
    </location>
</feature>
<dbReference type="GO" id="GO:0005886">
    <property type="term" value="C:plasma membrane"/>
    <property type="evidence" value="ECO:0007669"/>
    <property type="project" value="UniProtKB-SubCell"/>
</dbReference>
<dbReference type="Pfam" id="PF02687">
    <property type="entry name" value="FtsX"/>
    <property type="match status" value="2"/>
</dbReference>
<keyword evidence="2" id="KW-1003">Cell membrane</keyword>
<sequence length="899" mass="95709">MTPRSSDPAPGERLFRLLLRVYPAAFRDRVGDDMVDFYRDRWREHRALGGGAVTLWFRVLGDLAAHAPAEHLAERARRRIPSPLPHQERDPMSSRHLRLAMRSLSRRPGFVAVVLATLALGIGANAAIFSVVNGILLRPLPFREPERVVRVTLADPYSQLAEMELYDLRRDMRAVTSIAGYSGADATITGGAEPDRVTLARVTDQFFSTLGASPAMGRTFTAEEERPGGPRAIILSDALWKGYLGGRKDIVGSKIDINGVPRTVIGVMPPRFDYPASEVAGWVPMRLNPDSLDTRNNHVMIGVARLRPGATVEAARTEMTTLVARWKRDFPDIYGADTPIVPRVDPIVQAIVGDTRPFLLALMGAVGFVLLIACVNVANLLITRGESRRRELAVRAALGASRTQLAQQVLAEGALLAIGGGVLGLVAAWAATRGLLALAPSNIPRLDEVRIDPAVLAFTGGVSLLSGLLAALVPAVRAARGAPAQPLREGGRGAATSVATRRTRSALVVAQVALAVVTLSGAGLMLRSLWKIQATDLGFSPDHVLTARVSPISPNDPSVTDATTAQRWREILDRVSAVPGVRSAAAATTLPVANEDDSRWSILLDGRVLKNISESPSAKPVHVTPDFFRTLGIHVVRGRPLLPTDREGAPAVMVVNETMARQMWPNRDPLGHTVRLFGRGEWATVVGVVRDVRSGGFQAEVPPTFYVAHAQGTAAALYTPWSMTLAVRTTGDPAALAPALRRAIRAAAPAAPITQVRTMNEIVSGSIASRRFTTTLLGVFAGVALVLAGIGIYGVVAYLVAQRTNELGLRVALGAPRGAVVGLVLRQGMRLTGVGLVVGVAFALVLTRLVRSLLVEVSAVDPPTFAAVVLGLLGVGLLACAVPARRALAVSPTQALRAE</sequence>
<feature type="domain" description="ABC3 transporter permease C-terminal" evidence="8">
    <location>
        <begin position="365"/>
        <end position="481"/>
    </location>
</feature>
<comment type="similarity">
    <text evidence="6">Belongs to the ABC-4 integral membrane protein family.</text>
</comment>
<evidence type="ECO:0000256" key="4">
    <source>
        <dbReference type="ARBA" id="ARBA00022989"/>
    </source>
</evidence>
<evidence type="ECO:0000259" key="9">
    <source>
        <dbReference type="Pfam" id="PF12704"/>
    </source>
</evidence>
<keyword evidence="4 7" id="KW-1133">Transmembrane helix</keyword>
<name>W0RTT5_9BACT</name>
<evidence type="ECO:0000256" key="6">
    <source>
        <dbReference type="ARBA" id="ARBA00038076"/>
    </source>
</evidence>
<dbReference type="InterPro" id="IPR017800">
    <property type="entry name" value="ADOP"/>
</dbReference>
<dbReference type="RefSeq" id="WP_104023583.1">
    <property type="nucleotide sequence ID" value="NZ_CP007130.1"/>
</dbReference>
<feature type="transmembrane region" description="Helical" evidence="7">
    <location>
        <begin position="776"/>
        <end position="800"/>
    </location>
</feature>
<keyword evidence="10" id="KW-0614">Plasmid</keyword>
<feature type="transmembrane region" description="Helical" evidence="7">
    <location>
        <begin position="358"/>
        <end position="382"/>
    </location>
</feature>
<dbReference type="KEGG" id="gba:J421_6342"/>
<evidence type="ECO:0000313" key="11">
    <source>
        <dbReference type="Proteomes" id="UP000019151"/>
    </source>
</evidence>
<dbReference type="HOGENOM" id="CLU_009433_1_0_0"/>
<feature type="transmembrane region" description="Helical" evidence="7">
    <location>
        <begin position="409"/>
        <end position="431"/>
    </location>
</feature>
<proteinExistence type="inferred from homology"/>
<dbReference type="InterPro" id="IPR003838">
    <property type="entry name" value="ABC3_permease_C"/>
</dbReference>
<reference evidence="10 11" key="1">
    <citation type="journal article" date="2014" name="Genome Announc.">
        <title>Genome Sequence and Methylome of Soil Bacterium Gemmatirosa kalamazoonensis KBS708T, a Member of the Rarely Cultivated Gemmatimonadetes Phylum.</title>
        <authorList>
            <person name="Debruyn J.M."/>
            <person name="Radosevich M."/>
            <person name="Wommack K.E."/>
            <person name="Polson S.W."/>
            <person name="Hauser L.J."/>
            <person name="Fawaz M.N."/>
            <person name="Korlach J."/>
            <person name="Tsai Y.C."/>
        </authorList>
    </citation>
    <scope>NUCLEOTIDE SEQUENCE [LARGE SCALE GENOMIC DNA]</scope>
    <source>
        <strain evidence="10 11">KBS708</strain>
        <plasmid evidence="11">Plasmid 2</plasmid>
    </source>
</reference>
<feature type="domain" description="ABC3 transporter permease C-terminal" evidence="8">
    <location>
        <begin position="779"/>
        <end position="892"/>
    </location>
</feature>
<gene>
    <name evidence="10" type="ORF">J421_6342</name>
</gene>
<organism evidence="10 11">
    <name type="scientific">Gemmatirosa kalamazoonensis</name>
    <dbReference type="NCBI Taxonomy" id="861299"/>
    <lineage>
        <taxon>Bacteria</taxon>
        <taxon>Pseudomonadati</taxon>
        <taxon>Gemmatimonadota</taxon>
        <taxon>Gemmatimonadia</taxon>
        <taxon>Gemmatimonadales</taxon>
        <taxon>Gemmatimonadaceae</taxon>
        <taxon>Gemmatirosa</taxon>
    </lineage>
</organism>
<feature type="domain" description="MacB-like periplasmic core" evidence="9">
    <location>
        <begin position="514"/>
        <end position="742"/>
    </location>
</feature>
<evidence type="ECO:0000256" key="7">
    <source>
        <dbReference type="SAM" id="Phobius"/>
    </source>
</evidence>